<dbReference type="Pfam" id="PF07589">
    <property type="entry name" value="PEP-CTERM"/>
    <property type="match status" value="1"/>
</dbReference>
<feature type="signal peptide" evidence="2">
    <location>
        <begin position="1"/>
        <end position="17"/>
    </location>
</feature>
<comment type="caution">
    <text evidence="4">The sequence shown here is derived from an EMBL/GenBank/DDBJ whole genome shotgun (WGS) entry which is preliminary data.</text>
</comment>
<dbReference type="InterPro" id="IPR013424">
    <property type="entry name" value="Ice-binding_C"/>
</dbReference>
<keyword evidence="5" id="KW-1185">Reference proteome</keyword>
<feature type="region of interest" description="Disordered" evidence="1">
    <location>
        <begin position="30"/>
        <end position="52"/>
    </location>
</feature>
<feature type="domain" description="Ice-binding protein C-terminal" evidence="3">
    <location>
        <begin position="81"/>
        <end position="103"/>
    </location>
</feature>
<feature type="chain" id="PRO_5045903315" description="Ice-binding protein C-terminal domain-containing protein" evidence="2">
    <location>
        <begin position="18"/>
        <end position="107"/>
    </location>
</feature>
<sequence length="107" mass="11035">MLVAAVLLAIASPICLAKVSDGGTLAHENNGNGHAYAYGHDKTGTDQGAQDDLFSADETPDNPLLDATNGSIQVTGSISNAVPEPSALALLSLGLLGLLLSRRLRRR</sequence>
<name>A0ABP8QDX7_9GAMM</name>
<evidence type="ECO:0000313" key="4">
    <source>
        <dbReference type="EMBL" id="GAA4500355.1"/>
    </source>
</evidence>
<evidence type="ECO:0000259" key="3">
    <source>
        <dbReference type="Pfam" id="PF07589"/>
    </source>
</evidence>
<gene>
    <name evidence="4" type="ORF">GCM10023095_22040</name>
</gene>
<protein>
    <recommendedName>
        <fullName evidence="3">Ice-binding protein C-terminal domain-containing protein</fullName>
    </recommendedName>
</protein>
<dbReference type="EMBL" id="BAABFC010000013">
    <property type="protein sequence ID" value="GAA4500355.1"/>
    <property type="molecule type" value="Genomic_DNA"/>
</dbReference>
<keyword evidence="2" id="KW-0732">Signal</keyword>
<evidence type="ECO:0000313" key="5">
    <source>
        <dbReference type="Proteomes" id="UP001501321"/>
    </source>
</evidence>
<reference evidence="5" key="1">
    <citation type="journal article" date="2019" name="Int. J. Syst. Evol. Microbiol.">
        <title>The Global Catalogue of Microorganisms (GCM) 10K type strain sequencing project: providing services to taxonomists for standard genome sequencing and annotation.</title>
        <authorList>
            <consortium name="The Broad Institute Genomics Platform"/>
            <consortium name="The Broad Institute Genome Sequencing Center for Infectious Disease"/>
            <person name="Wu L."/>
            <person name="Ma J."/>
        </authorList>
    </citation>
    <scope>NUCLEOTIDE SEQUENCE [LARGE SCALE GENOMIC DNA]</scope>
    <source>
        <strain evidence="5">JCM 32226</strain>
    </source>
</reference>
<accession>A0ABP8QDX7</accession>
<proteinExistence type="predicted"/>
<dbReference type="Proteomes" id="UP001501321">
    <property type="component" value="Unassembled WGS sequence"/>
</dbReference>
<evidence type="ECO:0000256" key="2">
    <source>
        <dbReference type="SAM" id="SignalP"/>
    </source>
</evidence>
<evidence type="ECO:0000256" key="1">
    <source>
        <dbReference type="SAM" id="MobiDB-lite"/>
    </source>
</evidence>
<organism evidence="4 5">
    <name type="scientific">Pseudaeromonas paramecii</name>
    <dbReference type="NCBI Taxonomy" id="2138166"/>
    <lineage>
        <taxon>Bacteria</taxon>
        <taxon>Pseudomonadati</taxon>
        <taxon>Pseudomonadota</taxon>
        <taxon>Gammaproteobacteria</taxon>
        <taxon>Aeromonadales</taxon>
        <taxon>Aeromonadaceae</taxon>
        <taxon>Pseudaeromonas</taxon>
    </lineage>
</organism>
<dbReference type="NCBIfam" id="TIGR02595">
    <property type="entry name" value="PEP_CTERM"/>
    <property type="match status" value="1"/>
</dbReference>